<feature type="signal peptide" evidence="4">
    <location>
        <begin position="1"/>
        <end position="24"/>
    </location>
</feature>
<dbReference type="PANTHER" id="PTHR37423:SF2">
    <property type="entry name" value="MEMBRANE-BOUND LYTIC MUREIN TRANSGLYCOSYLASE C"/>
    <property type="match status" value="1"/>
</dbReference>
<feature type="compositionally biased region" description="Polar residues" evidence="3">
    <location>
        <begin position="238"/>
        <end position="250"/>
    </location>
</feature>
<evidence type="ECO:0000256" key="3">
    <source>
        <dbReference type="SAM" id="MobiDB-lite"/>
    </source>
</evidence>
<organism evidence="6 7">
    <name type="scientific">Vibrio palustris</name>
    <dbReference type="NCBI Taxonomy" id="1918946"/>
    <lineage>
        <taxon>Bacteria</taxon>
        <taxon>Pseudomonadati</taxon>
        <taxon>Pseudomonadota</taxon>
        <taxon>Gammaproteobacteria</taxon>
        <taxon>Vibrionales</taxon>
        <taxon>Vibrionaceae</taxon>
        <taxon>Vibrio</taxon>
    </lineage>
</organism>
<feature type="chain" id="PRO_5010192512" evidence="4">
    <location>
        <begin position="25"/>
        <end position="473"/>
    </location>
</feature>
<feature type="coiled-coil region" evidence="2">
    <location>
        <begin position="175"/>
        <end position="236"/>
    </location>
</feature>
<dbReference type="Pfam" id="PF01464">
    <property type="entry name" value="SLT"/>
    <property type="match status" value="1"/>
</dbReference>
<evidence type="ECO:0000313" key="6">
    <source>
        <dbReference type="EMBL" id="SJL83502.1"/>
    </source>
</evidence>
<keyword evidence="6" id="KW-0456">Lyase</keyword>
<dbReference type="EC" id="4.2.2.-" evidence="6"/>
<dbReference type="STRING" id="1918946.VPAL9027_01470"/>
<protein>
    <submittedName>
        <fullName evidence="6">Membrane-bound lytic murein transglycosylase C</fullName>
        <ecNumber evidence="6">4.2.2.-</ecNumber>
    </submittedName>
</protein>
<dbReference type="Proteomes" id="UP000189475">
    <property type="component" value="Unassembled WGS sequence"/>
</dbReference>
<gene>
    <name evidence="6" type="primary">mltC_1</name>
    <name evidence="6" type="ORF">VPAL9027_01470</name>
</gene>
<accession>A0A1R4B3K8</accession>
<evidence type="ECO:0000313" key="7">
    <source>
        <dbReference type="Proteomes" id="UP000189475"/>
    </source>
</evidence>
<feature type="region of interest" description="Disordered" evidence="3">
    <location>
        <begin position="237"/>
        <end position="281"/>
    </location>
</feature>
<evidence type="ECO:0000256" key="2">
    <source>
        <dbReference type="SAM" id="Coils"/>
    </source>
</evidence>
<dbReference type="EMBL" id="FUFT01000003">
    <property type="protein sequence ID" value="SJL83502.1"/>
    <property type="molecule type" value="Genomic_DNA"/>
</dbReference>
<dbReference type="InterPro" id="IPR008258">
    <property type="entry name" value="Transglycosylase_SLT_dom_1"/>
</dbReference>
<dbReference type="SUPFAM" id="SSF53955">
    <property type="entry name" value="Lysozyme-like"/>
    <property type="match status" value="1"/>
</dbReference>
<reference evidence="6 7" key="1">
    <citation type="submission" date="2017-02" db="EMBL/GenBank/DDBJ databases">
        <authorList>
            <person name="Peterson S.W."/>
        </authorList>
    </citation>
    <scope>NUCLEOTIDE SEQUENCE [LARGE SCALE GENOMIC DNA]</scope>
    <source>
        <strain evidence="6 7">CECT 9027</strain>
    </source>
</reference>
<proteinExistence type="inferred from homology"/>
<dbReference type="GO" id="GO:0000270">
    <property type="term" value="P:peptidoglycan metabolic process"/>
    <property type="evidence" value="ECO:0007669"/>
    <property type="project" value="InterPro"/>
</dbReference>
<dbReference type="CDD" id="cd16893">
    <property type="entry name" value="LT_MltC_MltE"/>
    <property type="match status" value="1"/>
</dbReference>
<dbReference type="PROSITE" id="PS00922">
    <property type="entry name" value="TRANSGLYCOSYLASE"/>
    <property type="match status" value="1"/>
</dbReference>
<dbReference type="InterPro" id="IPR000189">
    <property type="entry name" value="Transglyc_AS"/>
</dbReference>
<dbReference type="Gene3D" id="1.10.530.10">
    <property type="match status" value="1"/>
</dbReference>
<dbReference type="PANTHER" id="PTHR37423">
    <property type="entry name" value="SOLUBLE LYTIC MUREIN TRANSGLYCOSYLASE-RELATED"/>
    <property type="match status" value="1"/>
</dbReference>
<keyword evidence="4" id="KW-0732">Signal</keyword>
<evidence type="ECO:0000259" key="5">
    <source>
        <dbReference type="Pfam" id="PF01464"/>
    </source>
</evidence>
<name>A0A1R4B3K8_9VIBR</name>
<dbReference type="GO" id="GO:0008933">
    <property type="term" value="F:peptidoglycan lytic transglycosylase activity"/>
    <property type="evidence" value="ECO:0007669"/>
    <property type="project" value="InterPro"/>
</dbReference>
<dbReference type="GO" id="GO:0016020">
    <property type="term" value="C:membrane"/>
    <property type="evidence" value="ECO:0007669"/>
    <property type="project" value="InterPro"/>
</dbReference>
<feature type="domain" description="Transglycosylase SLT" evidence="5">
    <location>
        <begin position="308"/>
        <end position="430"/>
    </location>
</feature>
<evidence type="ECO:0000256" key="4">
    <source>
        <dbReference type="SAM" id="SignalP"/>
    </source>
</evidence>
<keyword evidence="7" id="KW-1185">Reference proteome</keyword>
<evidence type="ECO:0000256" key="1">
    <source>
        <dbReference type="ARBA" id="ARBA00007734"/>
    </source>
</evidence>
<dbReference type="AlphaFoldDB" id="A0A1R4B3K8"/>
<comment type="similarity">
    <text evidence="1">Belongs to the transglycosylase Slt family.</text>
</comment>
<keyword evidence="2" id="KW-0175">Coiled coil</keyword>
<feature type="compositionally biased region" description="Low complexity" evidence="3">
    <location>
        <begin position="251"/>
        <end position="262"/>
    </location>
</feature>
<dbReference type="RefSeq" id="WP_235861842.1">
    <property type="nucleotide sequence ID" value="NZ_AP024887.1"/>
</dbReference>
<sequence>MKKALTSLCTVALLTLKLIPPAMASTSPDHAMERLNQSLAKHHQTPQQKRTEFYQYVNDYLDEYEQWRDQYTADLDQKKARYIKAWGSGEVSDNTKEVRYENENTVKQVIDYESNTAQVSVLVDVDTPTTLATKTLQQQHVTVNDQALALSAAKTSEQLVDYSNAQEQKERDFIIAQTESQLNEIDNQAERLIHTPTGVPDDFIYQRAQDKKLALLSKAKQRITQLRGLYQAQRARLSVSTPQQPAVNHTSPSSPVIPPAASHPREADAPASNHVPEQSSPKKVVTFTIDLPAGNLKQRAQKYQPMATAQSKEWNIPRPLVMAIMHSESSFRPDATSHIPAYGLMQIVPSSAGYDVNRQIRHIDAPMQPDDLYNPPTNVETGTAYLHILNSRYLNKITDPQSRLYCTIAAYNTGAGNVAKAFNIDHSTSISQAAVRINQLSPDEVYQQLLAKLPYTETKNYLKKVTRRMSLYQ</sequence>
<dbReference type="InterPro" id="IPR023346">
    <property type="entry name" value="Lysozyme-like_dom_sf"/>
</dbReference>